<proteinExistence type="predicted"/>
<organism evidence="1 2">
    <name type="scientific">Leptospira kirschneri serovar Bulgarica str. Nikolaevo</name>
    <dbReference type="NCBI Taxonomy" id="1240687"/>
    <lineage>
        <taxon>Bacteria</taxon>
        <taxon>Pseudomonadati</taxon>
        <taxon>Spirochaetota</taxon>
        <taxon>Spirochaetia</taxon>
        <taxon>Leptospirales</taxon>
        <taxon>Leptospiraceae</taxon>
        <taxon>Leptospira</taxon>
    </lineage>
</organism>
<dbReference type="AlphaFoldDB" id="M6EX00"/>
<evidence type="ECO:0000313" key="1">
    <source>
        <dbReference type="EMBL" id="EMK20978.1"/>
    </source>
</evidence>
<accession>M6EX00</accession>
<evidence type="ECO:0000313" key="2">
    <source>
        <dbReference type="Proteomes" id="UP000011980"/>
    </source>
</evidence>
<sequence length="39" mass="4552">MPNLFQNLECGTSFKKQQIRVKRNLLKTSISLVRSIVNF</sequence>
<protein>
    <submittedName>
        <fullName evidence="1">Uncharacterized protein</fullName>
    </submittedName>
</protein>
<reference evidence="1 2" key="1">
    <citation type="submission" date="2013-01" db="EMBL/GenBank/DDBJ databases">
        <authorList>
            <person name="Harkins D.M."/>
            <person name="Durkin A.S."/>
            <person name="Brinkac L.M."/>
            <person name="Haft D.H."/>
            <person name="Selengut J.D."/>
            <person name="Sanka R."/>
            <person name="DePew J."/>
            <person name="Purushe J."/>
            <person name="Galloway R.L."/>
            <person name="Vinetz J.M."/>
            <person name="Sutton G.G."/>
            <person name="Nierman W.C."/>
            <person name="Fouts D.E."/>
        </authorList>
    </citation>
    <scope>NUCLEOTIDE SEQUENCE [LARGE SCALE GENOMIC DNA]</scope>
    <source>
        <strain evidence="1 2">Nikolaevo</strain>
    </source>
</reference>
<gene>
    <name evidence="1" type="ORF">LEP1GSC008_0179</name>
</gene>
<name>M6EX00_9LEPT</name>
<dbReference type="Proteomes" id="UP000011980">
    <property type="component" value="Unassembled WGS sequence"/>
</dbReference>
<comment type="caution">
    <text evidence="1">The sequence shown here is derived from an EMBL/GenBank/DDBJ whole genome shotgun (WGS) entry which is preliminary data.</text>
</comment>
<dbReference type="EMBL" id="ANCE01000197">
    <property type="protein sequence ID" value="EMK20978.1"/>
    <property type="molecule type" value="Genomic_DNA"/>
</dbReference>